<reference evidence="10" key="1">
    <citation type="submission" date="2022-07" db="EMBL/GenBank/DDBJ databases">
        <title>Phylogenomic reconstructions and comparative analyses of Kickxellomycotina fungi.</title>
        <authorList>
            <person name="Reynolds N.K."/>
            <person name="Stajich J.E."/>
            <person name="Barry K."/>
            <person name="Grigoriev I.V."/>
            <person name="Crous P."/>
            <person name="Smith M.E."/>
        </authorList>
    </citation>
    <scope>NUCLEOTIDE SEQUENCE</scope>
    <source>
        <strain evidence="10">RSA 567</strain>
    </source>
</reference>
<dbReference type="Pfam" id="PF24807">
    <property type="entry name" value="WD40_CDC20-Fz"/>
    <property type="match status" value="1"/>
</dbReference>
<dbReference type="GO" id="GO:1905786">
    <property type="term" value="P:positive regulation of anaphase-promoting complex-dependent catabolic process"/>
    <property type="evidence" value="ECO:0007669"/>
    <property type="project" value="TreeGrafter"/>
</dbReference>
<evidence type="ECO:0000259" key="9">
    <source>
        <dbReference type="Pfam" id="PF24807"/>
    </source>
</evidence>
<name>A0A9W8B267_9FUNG</name>
<dbReference type="FunFam" id="2.130.10.10:FF:000098">
    <property type="entry name" value="WD repeat-containing protein slp1"/>
    <property type="match status" value="1"/>
</dbReference>
<feature type="region of interest" description="Disordered" evidence="8">
    <location>
        <begin position="418"/>
        <end position="441"/>
    </location>
</feature>
<evidence type="ECO:0000256" key="8">
    <source>
        <dbReference type="SAM" id="MobiDB-lite"/>
    </source>
</evidence>
<feature type="repeat" description="WD" evidence="7">
    <location>
        <begin position="378"/>
        <end position="411"/>
    </location>
</feature>
<dbReference type="Gene3D" id="2.130.10.10">
    <property type="entry name" value="YVTN repeat-like/Quinoprotein amine dehydrogenase"/>
    <property type="match status" value="1"/>
</dbReference>
<dbReference type="GO" id="GO:0051301">
    <property type="term" value="P:cell division"/>
    <property type="evidence" value="ECO:0007669"/>
    <property type="project" value="UniProtKB-KW"/>
</dbReference>
<protein>
    <submittedName>
        <fullName evidence="10">WD repeat-containing protein slp1</fullName>
    </submittedName>
</protein>
<dbReference type="SUPFAM" id="SSF50978">
    <property type="entry name" value="WD40 repeat-like"/>
    <property type="match status" value="1"/>
</dbReference>
<gene>
    <name evidence="10" type="primary">slp1</name>
    <name evidence="10" type="ORF">H4R34_005525</name>
</gene>
<comment type="caution">
    <text evidence="10">The sequence shown here is derived from an EMBL/GenBank/DDBJ whole genome shotgun (WGS) entry which is preliminary data.</text>
</comment>
<dbReference type="Proteomes" id="UP001151582">
    <property type="component" value="Unassembled WGS sequence"/>
</dbReference>
<keyword evidence="2 7" id="KW-0853">WD repeat</keyword>
<dbReference type="EMBL" id="JANBQB010001155">
    <property type="protein sequence ID" value="KAJ1972095.1"/>
    <property type="molecule type" value="Genomic_DNA"/>
</dbReference>
<accession>A0A9W8B267</accession>
<dbReference type="InterPro" id="IPR056150">
    <property type="entry name" value="WD40_CDC20-Fz"/>
</dbReference>
<evidence type="ECO:0000313" key="10">
    <source>
        <dbReference type="EMBL" id="KAJ1972095.1"/>
    </source>
</evidence>
<evidence type="ECO:0000256" key="3">
    <source>
        <dbReference type="ARBA" id="ARBA00022618"/>
    </source>
</evidence>
<feature type="domain" description="CDC20/Fizzy WD40" evidence="9">
    <location>
        <begin position="119"/>
        <end position="409"/>
    </location>
</feature>
<dbReference type="InterPro" id="IPR036322">
    <property type="entry name" value="WD40_repeat_dom_sf"/>
</dbReference>
<evidence type="ECO:0000256" key="1">
    <source>
        <dbReference type="ARBA" id="ARBA00006445"/>
    </source>
</evidence>
<dbReference type="PROSITE" id="PS00678">
    <property type="entry name" value="WD_REPEATS_1"/>
    <property type="match status" value="1"/>
</dbReference>
<dbReference type="InterPro" id="IPR001680">
    <property type="entry name" value="WD40_rpt"/>
</dbReference>
<dbReference type="PROSITE" id="PS50294">
    <property type="entry name" value="WD_REPEATS_REGION"/>
    <property type="match status" value="2"/>
</dbReference>
<evidence type="ECO:0000256" key="5">
    <source>
        <dbReference type="ARBA" id="ARBA00022776"/>
    </source>
</evidence>
<comment type="similarity">
    <text evidence="1">Belongs to the WD repeat CDC20/Fizzy family.</text>
</comment>
<keyword evidence="3" id="KW-0132">Cell division</keyword>
<evidence type="ECO:0000256" key="7">
    <source>
        <dbReference type="PROSITE-ProRule" id="PRU00221"/>
    </source>
</evidence>
<proteinExistence type="inferred from homology"/>
<evidence type="ECO:0000256" key="2">
    <source>
        <dbReference type="ARBA" id="ARBA00022574"/>
    </source>
</evidence>
<dbReference type="InterPro" id="IPR033010">
    <property type="entry name" value="Cdc20/Fizzy"/>
</dbReference>
<dbReference type="InterPro" id="IPR019775">
    <property type="entry name" value="WD40_repeat_CS"/>
</dbReference>
<organism evidence="10 11">
    <name type="scientific">Dimargaris verticillata</name>
    <dbReference type="NCBI Taxonomy" id="2761393"/>
    <lineage>
        <taxon>Eukaryota</taxon>
        <taxon>Fungi</taxon>
        <taxon>Fungi incertae sedis</taxon>
        <taxon>Zoopagomycota</taxon>
        <taxon>Kickxellomycotina</taxon>
        <taxon>Dimargaritomycetes</taxon>
        <taxon>Dimargaritales</taxon>
        <taxon>Dimargaritaceae</taxon>
        <taxon>Dimargaris</taxon>
    </lineage>
</organism>
<dbReference type="GO" id="GO:1990757">
    <property type="term" value="F:ubiquitin ligase activator activity"/>
    <property type="evidence" value="ECO:0007669"/>
    <property type="project" value="TreeGrafter"/>
</dbReference>
<keyword evidence="11" id="KW-1185">Reference proteome</keyword>
<dbReference type="PANTHER" id="PTHR19918:SF8">
    <property type="entry name" value="FI02843P"/>
    <property type="match status" value="1"/>
</dbReference>
<evidence type="ECO:0000313" key="11">
    <source>
        <dbReference type="Proteomes" id="UP001151582"/>
    </source>
</evidence>
<evidence type="ECO:0000256" key="6">
    <source>
        <dbReference type="ARBA" id="ARBA00023306"/>
    </source>
</evidence>
<dbReference type="AlphaFoldDB" id="A0A9W8B267"/>
<dbReference type="GO" id="GO:0005680">
    <property type="term" value="C:anaphase-promoting complex"/>
    <property type="evidence" value="ECO:0007669"/>
    <property type="project" value="TreeGrafter"/>
</dbReference>
<feature type="repeat" description="WD" evidence="7">
    <location>
        <begin position="164"/>
        <end position="205"/>
    </location>
</feature>
<dbReference type="CDD" id="cd00200">
    <property type="entry name" value="WD40"/>
    <property type="match status" value="1"/>
</dbReference>
<feature type="region of interest" description="Disordered" evidence="8">
    <location>
        <begin position="1"/>
        <end position="20"/>
    </location>
</feature>
<dbReference type="GO" id="GO:0010997">
    <property type="term" value="F:anaphase-promoting complex binding"/>
    <property type="evidence" value="ECO:0007669"/>
    <property type="project" value="InterPro"/>
</dbReference>
<dbReference type="InterPro" id="IPR015943">
    <property type="entry name" value="WD40/YVTN_repeat-like_dom_sf"/>
</dbReference>
<keyword evidence="6" id="KW-0131">Cell cycle</keyword>
<feature type="compositionally biased region" description="Polar residues" evidence="8">
    <location>
        <begin position="419"/>
        <end position="434"/>
    </location>
</feature>
<keyword evidence="5" id="KW-0498">Mitosis</keyword>
<dbReference type="GO" id="GO:0031145">
    <property type="term" value="P:anaphase-promoting complex-dependent catabolic process"/>
    <property type="evidence" value="ECO:0007669"/>
    <property type="project" value="TreeGrafter"/>
</dbReference>
<dbReference type="SMART" id="SM00320">
    <property type="entry name" value="WD40"/>
    <property type="match status" value="7"/>
</dbReference>
<dbReference type="PROSITE" id="PS50082">
    <property type="entry name" value="WD_REPEATS_2"/>
    <property type="match status" value="3"/>
</dbReference>
<dbReference type="PANTHER" id="PTHR19918">
    <property type="entry name" value="CELL DIVISION CYCLE 20 CDC20 FIZZY -RELATED"/>
    <property type="match status" value="1"/>
</dbReference>
<feature type="repeat" description="WD" evidence="7">
    <location>
        <begin position="247"/>
        <end position="283"/>
    </location>
</feature>
<sequence>MATTSTSPKKAKKAGAQYDRFIPSRSSMNVSSAQFNLARRSGSQDGTLDTASAAYQEEVAKACGIQLDKRILAFKSAPPSNDKDDLRQTLQQSLKSPFAGQAAARASRRRILTTPERVLDAPGLLDDYYLNLLDWSSTNLLAIGLDKSVYIWNAQTGDVYNLCQLATEDYVASLQWTNDGSYLAVGLSNGDTQIWDPDTQQRLRSMGGHQARISVLSWDQHLLSSGCRDGSIWHHDVRVANHKVAELHGHSSEVCGLAWRPDGAGLLASGGNDNVVNIWDIRSQVPKFTKANHTAAVKAVAWCPWQANLLATGGGAHDRHIHFWNTTTAARLNSVDTGSQVTSIRWSHEYKELVSSHGFPDNQLTVWNYPALTKIVDIPAHDTRVLHTALSPDGQTLASVSSDENLKFWRIFGAKPKSSKTAKAQANQPSNSLESRAMRLR</sequence>
<evidence type="ECO:0000256" key="4">
    <source>
        <dbReference type="ARBA" id="ARBA00022737"/>
    </source>
</evidence>
<keyword evidence="4" id="KW-0677">Repeat</keyword>
<dbReference type="OrthoDB" id="10263272at2759"/>